<dbReference type="RefSeq" id="WP_232182240.1">
    <property type="nucleotide sequence ID" value="NZ_JAIOAP010000001.1"/>
</dbReference>
<gene>
    <name evidence="1" type="ORF">QJS35_02450</name>
</gene>
<organism evidence="1 2">
    <name type="scientific">Cohnella silvisoli</name>
    <dbReference type="NCBI Taxonomy" id="2873699"/>
    <lineage>
        <taxon>Bacteria</taxon>
        <taxon>Bacillati</taxon>
        <taxon>Bacillota</taxon>
        <taxon>Bacilli</taxon>
        <taxon>Bacillales</taxon>
        <taxon>Paenibacillaceae</taxon>
        <taxon>Cohnella</taxon>
    </lineage>
</organism>
<dbReference type="EMBL" id="JASKHM010000001">
    <property type="protein sequence ID" value="MEQ4481250.1"/>
    <property type="molecule type" value="Genomic_DNA"/>
</dbReference>
<protein>
    <submittedName>
        <fullName evidence="1">Uncharacterized protein</fullName>
    </submittedName>
</protein>
<reference evidence="1 2" key="1">
    <citation type="journal article" date="2023" name="Genome Announc.">
        <title>Pan-Genome Analyses of the Genus Cohnella and Proposal of the Novel Species Cohnella silvisoli sp. nov., Isolated from Forest Soil.</title>
        <authorList>
            <person name="Wang C."/>
            <person name="Mao L."/>
            <person name="Bao G."/>
            <person name="Zhu H."/>
        </authorList>
    </citation>
    <scope>NUCLEOTIDE SEQUENCE [LARGE SCALE GENOMIC DNA]</scope>
    <source>
        <strain evidence="1 2">NL03-T5-1</strain>
    </source>
</reference>
<keyword evidence="2" id="KW-1185">Reference proteome</keyword>
<sequence length="81" mass="9426">MYRKPNQDEVQNDMISEHYGLKRRLKERGIKLFSEKQTGTGIEADYICRGYRHHITLLWGTVRSEAIKKASYYTGFILTGG</sequence>
<dbReference type="Proteomes" id="UP001493487">
    <property type="component" value="Unassembled WGS sequence"/>
</dbReference>
<dbReference type="InterPro" id="IPR058600">
    <property type="entry name" value="YhjD-like"/>
</dbReference>
<accession>A0ABV1KMC9</accession>
<dbReference type="Pfam" id="PF26325">
    <property type="entry name" value="YhjD"/>
    <property type="match status" value="1"/>
</dbReference>
<proteinExistence type="predicted"/>
<evidence type="ECO:0000313" key="1">
    <source>
        <dbReference type="EMBL" id="MEQ4481250.1"/>
    </source>
</evidence>
<comment type="caution">
    <text evidence="1">The sequence shown here is derived from an EMBL/GenBank/DDBJ whole genome shotgun (WGS) entry which is preliminary data.</text>
</comment>
<name>A0ABV1KMC9_9BACL</name>
<evidence type="ECO:0000313" key="2">
    <source>
        <dbReference type="Proteomes" id="UP001493487"/>
    </source>
</evidence>